<evidence type="ECO:0000256" key="1">
    <source>
        <dbReference type="SAM" id="Phobius"/>
    </source>
</evidence>
<dbReference type="EMBL" id="BARU01006130">
    <property type="protein sequence ID" value="GAH45369.1"/>
    <property type="molecule type" value="Genomic_DNA"/>
</dbReference>
<gene>
    <name evidence="2" type="ORF">S03H2_12037</name>
</gene>
<comment type="caution">
    <text evidence="2">The sequence shown here is derived from an EMBL/GenBank/DDBJ whole genome shotgun (WGS) entry which is preliminary data.</text>
</comment>
<proteinExistence type="predicted"/>
<keyword evidence="1" id="KW-0812">Transmembrane</keyword>
<feature type="transmembrane region" description="Helical" evidence="1">
    <location>
        <begin position="20"/>
        <end position="41"/>
    </location>
</feature>
<organism evidence="2">
    <name type="scientific">marine sediment metagenome</name>
    <dbReference type="NCBI Taxonomy" id="412755"/>
    <lineage>
        <taxon>unclassified sequences</taxon>
        <taxon>metagenomes</taxon>
        <taxon>ecological metagenomes</taxon>
    </lineage>
</organism>
<protein>
    <submittedName>
        <fullName evidence="2">Uncharacterized protein</fullName>
    </submittedName>
</protein>
<keyword evidence="1" id="KW-0472">Membrane</keyword>
<name>X1GUT7_9ZZZZ</name>
<accession>X1GUT7</accession>
<evidence type="ECO:0000313" key="2">
    <source>
        <dbReference type="EMBL" id="GAH45369.1"/>
    </source>
</evidence>
<keyword evidence="1" id="KW-1133">Transmembrane helix</keyword>
<sequence length="46" mass="4977">MFILLTAGKENLKQFFVIRLVIGAILISLLAVLVILINSILAGPVK</sequence>
<dbReference type="AlphaFoldDB" id="X1GUT7"/>
<reference evidence="2" key="1">
    <citation type="journal article" date="2014" name="Front. Microbiol.">
        <title>High frequency of phylogenetically diverse reductive dehalogenase-homologous genes in deep subseafloor sedimentary metagenomes.</title>
        <authorList>
            <person name="Kawai M."/>
            <person name="Futagami T."/>
            <person name="Toyoda A."/>
            <person name="Takaki Y."/>
            <person name="Nishi S."/>
            <person name="Hori S."/>
            <person name="Arai W."/>
            <person name="Tsubouchi T."/>
            <person name="Morono Y."/>
            <person name="Uchiyama I."/>
            <person name="Ito T."/>
            <person name="Fujiyama A."/>
            <person name="Inagaki F."/>
            <person name="Takami H."/>
        </authorList>
    </citation>
    <scope>NUCLEOTIDE SEQUENCE</scope>
    <source>
        <strain evidence="2">Expedition CK06-06</strain>
    </source>
</reference>